<feature type="domain" description="Metallo-beta-lactamase" evidence="2">
    <location>
        <begin position="359"/>
        <end position="558"/>
    </location>
</feature>
<comment type="caution">
    <text evidence="3">The sequence shown here is derived from an EMBL/GenBank/DDBJ whole genome shotgun (WGS) entry which is preliminary data.</text>
</comment>
<dbReference type="SUPFAM" id="SSF56529">
    <property type="entry name" value="FAH"/>
    <property type="match status" value="1"/>
</dbReference>
<sequence length="649" mass="69197">MKWLTYLDADGERTGLLSDDGDTIHAMPAGVTLLDLISRGADALRAAGEEALRAPAATVPLRAVRLLAPIPRPPSIRDSLCFLDHMRNCQAALGAGRTLADTWYRIPAFYFACPATVLGPYDDAPAAPGSAWQDFELEIAAIIGTGGRDLAVDEAERAIIGYTIFNDWSARDLQQMESQLGIGQGKGKDSGVTLGPYLVTPDELAPYRRAGRLDLQVTALVNDAVIGSGSTAEMDWSFGEVISYVSRGVSLAPGDVIGSGTVPTCTLVEHLDPAALDSFPGWLHDGDVVTLQVQGLGETRQTVRASPAPHPLAARPNPDAAPPAPRVNRAPAKVPYTRGLHEVADRVWAWTLPDGGYGWSNAGLVAGEGASLLVDTLFDLALTREMLAAMDEVTSSAPITDALITHSNGDHTHGNQLLDASVRIIAARGTAEEIAQGMAPEMLAMAQTANLGPVATPYTRDRFGHFDFSGITVRNADQTFDRALTIEVGGRRVDLLNLGPAHTAADSVMHVPDAGVLFGGDLLFIGCTPIVWAGPIANWIAACDTMIALDAPTVVPGHGPVSDPDGIRSVRGYLAHVSEQAEAAYRKGMSWSEAADIIDLGEYASWLDAERVVVNVYQRYRELDPQTPRLEVMALLVMQAEWLAKRSRG</sequence>
<protein>
    <submittedName>
        <fullName evidence="3">2-hydroxyhepta-2,4-diene-1,7-dioate isomerase</fullName>
    </submittedName>
</protein>
<proteinExistence type="predicted"/>
<dbReference type="Gene3D" id="3.60.15.10">
    <property type="entry name" value="Ribonuclease Z/Hydroxyacylglutathione hydrolase-like"/>
    <property type="match status" value="1"/>
</dbReference>
<dbReference type="Pfam" id="PF00753">
    <property type="entry name" value="Lactamase_B"/>
    <property type="match status" value="1"/>
</dbReference>
<dbReference type="GO" id="GO:0016853">
    <property type="term" value="F:isomerase activity"/>
    <property type="evidence" value="ECO:0007669"/>
    <property type="project" value="UniProtKB-KW"/>
</dbReference>
<dbReference type="RefSeq" id="WP_067304013.1">
    <property type="nucleotide sequence ID" value="NZ_LZJY01000154.1"/>
</dbReference>
<dbReference type="Gene3D" id="3.90.850.10">
    <property type="entry name" value="Fumarylacetoacetase-like, C-terminal domain"/>
    <property type="match status" value="1"/>
</dbReference>
<dbReference type="SUPFAM" id="SSF56281">
    <property type="entry name" value="Metallo-hydrolase/oxidoreductase"/>
    <property type="match status" value="1"/>
</dbReference>
<dbReference type="EMBL" id="LZJY01000154">
    <property type="protein sequence ID" value="OBI05234.1"/>
    <property type="molecule type" value="Genomic_DNA"/>
</dbReference>
<reference evidence="3 4" key="1">
    <citation type="submission" date="2016-06" db="EMBL/GenBank/DDBJ databases">
        <authorList>
            <person name="Kjaerup R.B."/>
            <person name="Dalgaard T.S."/>
            <person name="Juul-Madsen H.R."/>
        </authorList>
    </citation>
    <scope>NUCLEOTIDE SEQUENCE [LARGE SCALE GENOMIC DNA]</scope>
    <source>
        <strain evidence="3 4">E2838</strain>
    </source>
</reference>
<evidence type="ECO:0000313" key="3">
    <source>
        <dbReference type="EMBL" id="OBI05234.1"/>
    </source>
</evidence>
<dbReference type="InterPro" id="IPR011234">
    <property type="entry name" value="Fumarylacetoacetase-like_C"/>
</dbReference>
<evidence type="ECO:0000313" key="4">
    <source>
        <dbReference type="Proteomes" id="UP000092207"/>
    </source>
</evidence>
<dbReference type="AlphaFoldDB" id="A0A1A2VV63"/>
<evidence type="ECO:0000259" key="2">
    <source>
        <dbReference type="SMART" id="SM00849"/>
    </source>
</evidence>
<dbReference type="PANTHER" id="PTHR43211">
    <property type="entry name" value="FUMARYLACETOACETATE HYDROLASE"/>
    <property type="match status" value="1"/>
</dbReference>
<dbReference type="InterPro" id="IPR036663">
    <property type="entry name" value="Fumarylacetoacetase_C_sf"/>
</dbReference>
<name>A0A1A2VV63_MYCSC</name>
<feature type="region of interest" description="Disordered" evidence="1">
    <location>
        <begin position="302"/>
        <end position="330"/>
    </location>
</feature>
<dbReference type="PANTHER" id="PTHR43211:SF1">
    <property type="entry name" value="BLL6422 PROTEIN"/>
    <property type="match status" value="1"/>
</dbReference>
<organism evidence="3 4">
    <name type="scientific">Mycobacterium scrofulaceum</name>
    <dbReference type="NCBI Taxonomy" id="1783"/>
    <lineage>
        <taxon>Bacteria</taxon>
        <taxon>Bacillati</taxon>
        <taxon>Actinomycetota</taxon>
        <taxon>Actinomycetes</taxon>
        <taxon>Mycobacteriales</taxon>
        <taxon>Mycobacteriaceae</taxon>
        <taxon>Mycobacterium</taxon>
    </lineage>
</organism>
<dbReference type="Proteomes" id="UP000092207">
    <property type="component" value="Unassembled WGS sequence"/>
</dbReference>
<dbReference type="InterPro" id="IPR036866">
    <property type="entry name" value="RibonucZ/Hydroxyglut_hydro"/>
</dbReference>
<accession>A0A1A2VV63</accession>
<keyword evidence="3" id="KW-0413">Isomerase</keyword>
<dbReference type="SMART" id="SM00849">
    <property type="entry name" value="Lactamase_B"/>
    <property type="match status" value="1"/>
</dbReference>
<dbReference type="CDD" id="cd16282">
    <property type="entry name" value="metallo-hydrolase-like_MBL-fold"/>
    <property type="match status" value="1"/>
</dbReference>
<dbReference type="InterPro" id="IPR001279">
    <property type="entry name" value="Metallo-B-lactamas"/>
</dbReference>
<evidence type="ECO:0000256" key="1">
    <source>
        <dbReference type="SAM" id="MobiDB-lite"/>
    </source>
</evidence>
<gene>
    <name evidence="3" type="ORF">A5679_13835</name>
</gene>
<dbReference type="Pfam" id="PF01557">
    <property type="entry name" value="FAA_hydrolase"/>
    <property type="match status" value="1"/>
</dbReference>